<reference evidence="3 4" key="1">
    <citation type="journal article" date="2019" name="Fungal Biol. Biotechnol.">
        <title>Draft genome sequence of fastidious pathogen Ceratobasidium theobromae, which causes vascular-streak dieback in Theobroma cacao.</title>
        <authorList>
            <person name="Ali S.S."/>
            <person name="Asman A."/>
            <person name="Shao J."/>
            <person name="Firmansyah A.P."/>
            <person name="Susilo A.W."/>
            <person name="Rosmana A."/>
            <person name="McMahon P."/>
            <person name="Junaid M."/>
            <person name="Guest D."/>
            <person name="Kheng T.Y."/>
            <person name="Meinhardt L.W."/>
            <person name="Bailey B.A."/>
        </authorList>
    </citation>
    <scope>NUCLEOTIDE SEQUENCE [LARGE SCALE GENOMIC DNA]</scope>
    <source>
        <strain evidence="3 4">CT2</strain>
    </source>
</reference>
<proteinExistence type="predicted"/>
<keyword evidence="2" id="KW-0812">Transmembrane</keyword>
<evidence type="ECO:0000313" key="3">
    <source>
        <dbReference type="EMBL" id="KAB5589993.1"/>
    </source>
</evidence>
<evidence type="ECO:0008006" key="5">
    <source>
        <dbReference type="Google" id="ProtNLM"/>
    </source>
</evidence>
<accession>A0A5N5QEQ6</accession>
<keyword evidence="4" id="KW-1185">Reference proteome</keyword>
<protein>
    <recommendedName>
        <fullName evidence="5">Transmembrane protein</fullName>
    </recommendedName>
</protein>
<name>A0A5N5QEQ6_9AGAM</name>
<feature type="region of interest" description="Disordered" evidence="1">
    <location>
        <begin position="269"/>
        <end position="338"/>
    </location>
</feature>
<gene>
    <name evidence="3" type="ORF">CTheo_6562</name>
</gene>
<evidence type="ECO:0000256" key="1">
    <source>
        <dbReference type="SAM" id="MobiDB-lite"/>
    </source>
</evidence>
<dbReference type="Proteomes" id="UP000383932">
    <property type="component" value="Unassembled WGS sequence"/>
</dbReference>
<evidence type="ECO:0000256" key="2">
    <source>
        <dbReference type="SAM" id="Phobius"/>
    </source>
</evidence>
<evidence type="ECO:0000313" key="4">
    <source>
        <dbReference type="Proteomes" id="UP000383932"/>
    </source>
</evidence>
<keyword evidence="2" id="KW-0472">Membrane</keyword>
<keyword evidence="2" id="KW-1133">Transmembrane helix</keyword>
<sequence length="353" mass="38189">MVSAIPLVAALIVSCPMYFVLGATQSTLRHLLFVERYNAYDCCVTCLSFAAGLVCGFVIAKLVTWFPPEHWALAFFGDYECDKYISAVITLAKPIVFMDPRASIYDEAEKDAVPVSLEGAIPDGELGGLVEGSTIDSASMELGEADSLVITGGDTDPIHMELVDNPWDTPPLGFNSLEHTMTLSDALMEQGRADASDLYPSAETTCEPTCSKESPYHSFTTPSTAGYDQSSTTASDRTIELLEAPQVVTPSIFAPDVLGSVINLSLATSGEDVKSRTPSPLVEIPELSPLVAPRGADSEQAENQLPENKEGGKQSSKKRRRRRRSKASQAGQIRRTTEYQAVKKLVNDLVKDE</sequence>
<comment type="caution">
    <text evidence="3">The sequence shown here is derived from an EMBL/GenBank/DDBJ whole genome shotgun (WGS) entry which is preliminary data.</text>
</comment>
<dbReference type="EMBL" id="SSOP01000208">
    <property type="protein sequence ID" value="KAB5589993.1"/>
    <property type="molecule type" value="Genomic_DNA"/>
</dbReference>
<organism evidence="3 4">
    <name type="scientific">Ceratobasidium theobromae</name>
    <dbReference type="NCBI Taxonomy" id="1582974"/>
    <lineage>
        <taxon>Eukaryota</taxon>
        <taxon>Fungi</taxon>
        <taxon>Dikarya</taxon>
        <taxon>Basidiomycota</taxon>
        <taxon>Agaricomycotina</taxon>
        <taxon>Agaricomycetes</taxon>
        <taxon>Cantharellales</taxon>
        <taxon>Ceratobasidiaceae</taxon>
        <taxon>Ceratobasidium</taxon>
    </lineage>
</organism>
<dbReference type="AlphaFoldDB" id="A0A5N5QEQ6"/>
<feature type="region of interest" description="Disordered" evidence="1">
    <location>
        <begin position="206"/>
        <end position="232"/>
    </location>
</feature>
<feature type="transmembrane region" description="Helical" evidence="2">
    <location>
        <begin position="38"/>
        <end position="60"/>
    </location>
</feature>
<feature type="compositionally biased region" description="Basic residues" evidence="1">
    <location>
        <begin position="315"/>
        <end position="326"/>
    </location>
</feature>